<feature type="compositionally biased region" description="Low complexity" evidence="1">
    <location>
        <begin position="647"/>
        <end position="660"/>
    </location>
</feature>
<feature type="region of interest" description="Disordered" evidence="1">
    <location>
        <begin position="851"/>
        <end position="879"/>
    </location>
</feature>
<feature type="region of interest" description="Disordered" evidence="1">
    <location>
        <begin position="346"/>
        <end position="379"/>
    </location>
</feature>
<name>A0ABN9XDP2_9DINO</name>
<feature type="compositionally biased region" description="Gly residues" evidence="1">
    <location>
        <begin position="1046"/>
        <end position="1058"/>
    </location>
</feature>
<keyword evidence="3" id="KW-1185">Reference proteome</keyword>
<organism evidence="2 3">
    <name type="scientific">Prorocentrum cordatum</name>
    <dbReference type="NCBI Taxonomy" id="2364126"/>
    <lineage>
        <taxon>Eukaryota</taxon>
        <taxon>Sar</taxon>
        <taxon>Alveolata</taxon>
        <taxon>Dinophyceae</taxon>
        <taxon>Prorocentrales</taxon>
        <taxon>Prorocentraceae</taxon>
        <taxon>Prorocentrum</taxon>
    </lineage>
</organism>
<feature type="compositionally biased region" description="Low complexity" evidence="1">
    <location>
        <begin position="954"/>
        <end position="975"/>
    </location>
</feature>
<sequence>MEPLLQPGLGQHGSPGGSPDSRRPRGSGAGSPLAVRAVRSDPRAPTATRPSSPGRAPGGARSPSSEGGAGSPSTHAVVEAAPSLGEEPASIELTETDDEGHPAAAAQSLPHALRRAVVRGAAAELISVLDAESMGSRGSVEALDDGRATRRTSSLRDRLESAVFDPVRDLNPRERQVLIIRSFRHLPAEEVKAVAQSIGEKAHRAILSSVFEDVNLAELKHCAELLSYVSRGPCGAQSPLKAFAAGLDGEAAAELCKNLLHRLSWEEVSSTVASLEMGARRSISKRVLCQESDGVAVQTDESFARRSSSCRSSSLLPQSQRPTVASSLATIGPAAAECVAVQTDAPHWAPGPGSAAAAPQAAAAPEHGSSASRRREEAPAPLATLEPLAAAEGLAGRLSQAHALDAALPPPAAGARGPGAGAPELPTPAFGAREPLSPSSGPEPCVGCGTPGSSRGRRRASSASRGREPTREGAGRTISCPDLHRDRSPAGFNARSARAREFDPVDALAIRGRVFDAFSSQHQPPEARTCAQSCQTAVSVDAQELELRLQLLEHGAEAAAGEGAAGAHALAVERELAELAWKFLRRPRGSCWQGVLGGLERLHGALPSCGAAAAGGIGADGLEESSAAGQGPHQPVLGSEGSATNDAAASKPSAAAAAAPAPAPDAAPPSGAPPEPAMAEPLVAGKAQPPTAAEATPAEAAQPPPDHAAGMAPAAPAERAGCAADTGAHAELAAGTVVAAPLARAEPAAPISSIAAAPTEQDEDSGLACCLPQVVPVEAETFGHAVTTPLETSVTALTGARPVAAASAAPGGGGPASVAHGESEIIGSASATAALAQPAQDALRAVLGDMPPGWDMRQPGALPQRESPVHSPQSRRSPKAWLTECADLVLASESKLVEPPQEKGHSAGGPLPDLWSVLPRPPSEETSAAPRASRPSKLANVALDLTGPARGPGLEQLPSAARAAAAELPSLAQRAEAPEVRQRVASPPPRAARQLLPAHPAGARRQARTSLARSPAAGPRDGDGPHGAEQAHTLAALTGLHEQTAGHGGPLGGSLGGS</sequence>
<protein>
    <submittedName>
        <fullName evidence="2">Uncharacterized protein</fullName>
    </submittedName>
</protein>
<dbReference type="EMBL" id="CAUYUJ010020117">
    <property type="protein sequence ID" value="CAK0895966.1"/>
    <property type="molecule type" value="Genomic_DNA"/>
</dbReference>
<feature type="region of interest" description="Disordered" evidence="1">
    <location>
        <begin position="1"/>
        <end position="76"/>
    </location>
</feature>
<feature type="compositionally biased region" description="Basic and acidic residues" evidence="1">
    <location>
        <begin position="465"/>
        <end position="474"/>
    </location>
</feature>
<feature type="region of interest" description="Disordered" evidence="1">
    <location>
        <begin position="623"/>
        <end position="722"/>
    </location>
</feature>
<feature type="region of interest" description="Disordered" evidence="1">
    <location>
        <begin position="897"/>
        <end position="1058"/>
    </location>
</feature>
<evidence type="ECO:0000313" key="2">
    <source>
        <dbReference type="EMBL" id="CAK0895966.1"/>
    </source>
</evidence>
<feature type="non-terminal residue" evidence="2">
    <location>
        <position position="1058"/>
    </location>
</feature>
<evidence type="ECO:0000256" key="1">
    <source>
        <dbReference type="SAM" id="MobiDB-lite"/>
    </source>
</evidence>
<reference evidence="2" key="1">
    <citation type="submission" date="2023-10" db="EMBL/GenBank/DDBJ databases">
        <authorList>
            <person name="Chen Y."/>
            <person name="Shah S."/>
            <person name="Dougan E. K."/>
            <person name="Thang M."/>
            <person name="Chan C."/>
        </authorList>
    </citation>
    <scope>NUCLEOTIDE SEQUENCE [LARGE SCALE GENOMIC DNA]</scope>
</reference>
<feature type="compositionally biased region" description="Pro residues" evidence="1">
    <location>
        <begin position="661"/>
        <end position="676"/>
    </location>
</feature>
<feature type="region of interest" description="Disordered" evidence="1">
    <location>
        <begin position="408"/>
        <end position="490"/>
    </location>
</feature>
<feature type="compositionally biased region" description="Low complexity" evidence="1">
    <location>
        <begin position="677"/>
        <end position="722"/>
    </location>
</feature>
<evidence type="ECO:0000313" key="3">
    <source>
        <dbReference type="Proteomes" id="UP001189429"/>
    </source>
</evidence>
<dbReference type="Proteomes" id="UP001189429">
    <property type="component" value="Unassembled WGS sequence"/>
</dbReference>
<feature type="compositionally biased region" description="Low complexity" evidence="1">
    <location>
        <begin position="991"/>
        <end position="1001"/>
    </location>
</feature>
<feature type="compositionally biased region" description="Low complexity" evidence="1">
    <location>
        <begin position="346"/>
        <end position="365"/>
    </location>
</feature>
<gene>
    <name evidence="2" type="ORF">PCOR1329_LOCUS74563</name>
</gene>
<comment type="caution">
    <text evidence="2">The sequence shown here is derived from an EMBL/GenBank/DDBJ whole genome shotgun (WGS) entry which is preliminary data.</text>
</comment>
<accession>A0ABN9XDP2</accession>
<proteinExistence type="predicted"/>